<feature type="compositionally biased region" description="Gly residues" evidence="1">
    <location>
        <begin position="146"/>
        <end position="159"/>
    </location>
</feature>
<feature type="region of interest" description="Disordered" evidence="1">
    <location>
        <begin position="27"/>
        <end position="47"/>
    </location>
</feature>
<dbReference type="RefSeq" id="WP_256649538.1">
    <property type="nucleotide sequence ID" value="NZ_JANIAA010000004.1"/>
</dbReference>
<dbReference type="EMBL" id="JANIAA010000004">
    <property type="protein sequence ID" value="MCQ8188357.1"/>
    <property type="molecule type" value="Genomic_DNA"/>
</dbReference>
<sequence length="176" mass="18095">MSLALRATAVGAALLFLAGCGGGDRAHGSGHEQKKVSPAAKEFARPGKPAPLTRIADAIGCKATIITEAEELRQGSCGSGQKRFTMVTFATDKGQHDWLTTSKDYGGMYLVGKRWSVTGLSMGSLEPLREKIGGSLEKGMSMSHGGSHGGATTGDGMDGMEGMDGSASHAGHDGKK</sequence>
<dbReference type="Proteomes" id="UP001204746">
    <property type="component" value="Unassembled WGS sequence"/>
</dbReference>
<organism evidence="2 3">
    <name type="scientific">Streptomyces rugosispiralis</name>
    <dbReference type="NCBI Taxonomy" id="2967341"/>
    <lineage>
        <taxon>Bacteria</taxon>
        <taxon>Bacillati</taxon>
        <taxon>Actinomycetota</taxon>
        <taxon>Actinomycetes</taxon>
        <taxon>Kitasatosporales</taxon>
        <taxon>Streptomycetaceae</taxon>
        <taxon>Streptomyces</taxon>
    </lineage>
</organism>
<accession>A0ABT1UTC0</accession>
<evidence type="ECO:0000256" key="1">
    <source>
        <dbReference type="SAM" id="MobiDB-lite"/>
    </source>
</evidence>
<feature type="region of interest" description="Disordered" evidence="1">
    <location>
        <begin position="139"/>
        <end position="176"/>
    </location>
</feature>
<proteinExistence type="predicted"/>
<keyword evidence="3" id="KW-1185">Reference proteome</keyword>
<evidence type="ECO:0000313" key="2">
    <source>
        <dbReference type="EMBL" id="MCQ8188357.1"/>
    </source>
</evidence>
<name>A0ABT1UTC0_9ACTN</name>
<reference evidence="2 3" key="1">
    <citation type="submission" date="2022-07" db="EMBL/GenBank/DDBJ databases">
        <authorList>
            <person name="Phongsopitanun W."/>
            <person name="Tanasupawat S."/>
        </authorList>
    </citation>
    <scope>NUCLEOTIDE SEQUENCE [LARGE SCALE GENOMIC DNA]</scope>
    <source>
        <strain evidence="2 3">RCU-064</strain>
    </source>
</reference>
<protein>
    <recommendedName>
        <fullName evidence="4">Lipoprotein</fullName>
    </recommendedName>
</protein>
<comment type="caution">
    <text evidence="2">The sequence shown here is derived from an EMBL/GenBank/DDBJ whole genome shotgun (WGS) entry which is preliminary data.</text>
</comment>
<dbReference type="PROSITE" id="PS51257">
    <property type="entry name" value="PROKAR_LIPOPROTEIN"/>
    <property type="match status" value="1"/>
</dbReference>
<evidence type="ECO:0000313" key="3">
    <source>
        <dbReference type="Proteomes" id="UP001204746"/>
    </source>
</evidence>
<evidence type="ECO:0008006" key="4">
    <source>
        <dbReference type="Google" id="ProtNLM"/>
    </source>
</evidence>
<gene>
    <name evidence="2" type="ORF">NP777_08875</name>
</gene>